<sequence>MPRIKVNDISMYYEMHGQGEPIVFIAGFSADHTAWAAIIEYFKEKYQVILLDNRGIGQTDIPDGSYSIDQMANDVAGLCSALNIQRAHFVGSSMGGFIVQSLVYRYPTLVKSAVIGNSAAKIQTAFHIYLEAQLEFMKADVPFRSLLKASCSWCFSYQFLSRPGVLEQLIQIGLDNPFPFTIKGYEGQYAALQQFDSRSWVGQINVPVLVLTADQDIIISERDSKYLADHIRGARYYCFVGCGHLPQLETPQKFVQIVREFIETLQ</sequence>
<dbReference type="InterPro" id="IPR050471">
    <property type="entry name" value="AB_hydrolase"/>
</dbReference>
<dbReference type="InterPro" id="IPR000639">
    <property type="entry name" value="Epox_hydrolase-like"/>
</dbReference>
<evidence type="ECO:0000313" key="5">
    <source>
        <dbReference type="Proteomes" id="UP000254476"/>
    </source>
</evidence>
<dbReference type="InterPro" id="IPR029058">
    <property type="entry name" value="AB_hydrolase_fold"/>
</dbReference>
<organism evidence="3 5">
    <name type="scientific">Legionella gratiana</name>
    <dbReference type="NCBI Taxonomy" id="45066"/>
    <lineage>
        <taxon>Bacteria</taxon>
        <taxon>Pseudomonadati</taxon>
        <taxon>Pseudomonadota</taxon>
        <taxon>Gammaproteobacteria</taxon>
        <taxon>Legionellales</taxon>
        <taxon>Legionellaceae</taxon>
        <taxon>Legionella</taxon>
    </lineage>
</organism>
<dbReference type="PANTHER" id="PTHR43433">
    <property type="entry name" value="HYDROLASE, ALPHA/BETA FOLD FAMILY PROTEIN"/>
    <property type="match status" value="1"/>
</dbReference>
<dbReference type="AlphaFoldDB" id="A0A378JCQ3"/>
<dbReference type="PRINTS" id="PR00412">
    <property type="entry name" value="EPOXHYDRLASE"/>
</dbReference>
<dbReference type="Proteomes" id="UP000054691">
    <property type="component" value="Unassembled WGS sequence"/>
</dbReference>
<dbReference type="OrthoDB" id="7057597at2"/>
<evidence type="ECO:0000259" key="1">
    <source>
        <dbReference type="Pfam" id="PF00561"/>
    </source>
</evidence>
<evidence type="ECO:0000313" key="2">
    <source>
        <dbReference type="EMBL" id="KTD09122.1"/>
    </source>
</evidence>
<accession>A0A378JCQ3</accession>
<dbReference type="EC" id="3.1.1.24" evidence="3"/>
<dbReference type="EMBL" id="UGOB01000001">
    <property type="protein sequence ID" value="STX45664.1"/>
    <property type="molecule type" value="Genomic_DNA"/>
</dbReference>
<dbReference type="PANTHER" id="PTHR43433:SF5">
    <property type="entry name" value="AB HYDROLASE-1 DOMAIN-CONTAINING PROTEIN"/>
    <property type="match status" value="1"/>
</dbReference>
<dbReference type="PRINTS" id="PR00111">
    <property type="entry name" value="ABHYDROLASE"/>
</dbReference>
<dbReference type="InterPro" id="IPR000073">
    <property type="entry name" value="AB_hydrolase_1"/>
</dbReference>
<evidence type="ECO:0000313" key="3">
    <source>
        <dbReference type="EMBL" id="STX45664.1"/>
    </source>
</evidence>
<dbReference type="RefSeq" id="WP_058499477.1">
    <property type="nucleotide sequence ID" value="NZ_CAAAHW010000004.1"/>
</dbReference>
<dbReference type="SUPFAM" id="SSF53474">
    <property type="entry name" value="alpha/beta-Hydrolases"/>
    <property type="match status" value="1"/>
</dbReference>
<reference evidence="2 4" key="1">
    <citation type="submission" date="2015-11" db="EMBL/GenBank/DDBJ databases">
        <title>Genomic analysis of 38 Legionella species identifies large and diverse effector repertoires.</title>
        <authorList>
            <person name="Burstein D."/>
            <person name="Amaro F."/>
            <person name="Zusman T."/>
            <person name="Lifshitz Z."/>
            <person name="Cohen O."/>
            <person name="Gilbert J.A."/>
            <person name="Pupko T."/>
            <person name="Shuman H.A."/>
            <person name="Segal G."/>
        </authorList>
    </citation>
    <scope>NUCLEOTIDE SEQUENCE [LARGE SCALE GENOMIC DNA]</scope>
    <source>
        <strain evidence="2 4">Lyon 8420412</strain>
    </source>
</reference>
<dbReference type="EMBL" id="LNYE01000023">
    <property type="protein sequence ID" value="KTD09122.1"/>
    <property type="molecule type" value="Genomic_DNA"/>
</dbReference>
<dbReference type="STRING" id="45066.Lgra_2357"/>
<protein>
    <submittedName>
        <fullName evidence="3">Alpha/beta hydrolase</fullName>
        <ecNumber evidence="3">3.1.1.24</ecNumber>
    </submittedName>
</protein>
<feature type="domain" description="AB hydrolase-1" evidence="1">
    <location>
        <begin position="21"/>
        <end position="250"/>
    </location>
</feature>
<dbReference type="Pfam" id="PF00561">
    <property type="entry name" value="Abhydrolase_1"/>
    <property type="match status" value="1"/>
</dbReference>
<dbReference type="Proteomes" id="UP000254476">
    <property type="component" value="Unassembled WGS sequence"/>
</dbReference>
<keyword evidence="4" id="KW-1185">Reference proteome</keyword>
<gene>
    <name evidence="3" type="primary">catD</name>
    <name evidence="2" type="ORF">Lgra_2357</name>
    <name evidence="3" type="ORF">NCTC12388_02407</name>
</gene>
<keyword evidence="3" id="KW-0378">Hydrolase</keyword>
<dbReference type="GO" id="GO:0047570">
    <property type="term" value="F:3-oxoadipate enol-lactonase activity"/>
    <property type="evidence" value="ECO:0007669"/>
    <property type="project" value="UniProtKB-EC"/>
</dbReference>
<proteinExistence type="predicted"/>
<reference evidence="3 5" key="2">
    <citation type="submission" date="2018-06" db="EMBL/GenBank/DDBJ databases">
        <authorList>
            <consortium name="Pathogen Informatics"/>
            <person name="Doyle S."/>
        </authorList>
    </citation>
    <scope>NUCLEOTIDE SEQUENCE [LARGE SCALE GENOMIC DNA]</scope>
    <source>
        <strain evidence="3 5">NCTC12388</strain>
    </source>
</reference>
<evidence type="ECO:0000313" key="4">
    <source>
        <dbReference type="Proteomes" id="UP000054691"/>
    </source>
</evidence>
<name>A0A378JCQ3_9GAMM</name>
<dbReference type="Gene3D" id="3.40.50.1820">
    <property type="entry name" value="alpha/beta hydrolase"/>
    <property type="match status" value="1"/>
</dbReference>